<evidence type="ECO:0000313" key="2">
    <source>
        <dbReference type="Proteomes" id="UP000737402"/>
    </source>
</evidence>
<dbReference type="Pfam" id="PF07537">
    <property type="entry name" value="CamS"/>
    <property type="match status" value="1"/>
</dbReference>
<comment type="caution">
    <text evidence="1">The sequence shown here is derived from an EMBL/GenBank/DDBJ whole genome shotgun (WGS) entry which is preliminary data.</text>
</comment>
<dbReference type="PROSITE" id="PS51257">
    <property type="entry name" value="PROKAR_LIPOPROTEIN"/>
    <property type="match status" value="1"/>
</dbReference>
<organism evidence="1 2">
    <name type="scientific">Sutcliffiella tianshenii</name>
    <dbReference type="NCBI Taxonomy" id="1463404"/>
    <lineage>
        <taxon>Bacteria</taxon>
        <taxon>Bacillati</taxon>
        <taxon>Bacillota</taxon>
        <taxon>Bacilli</taxon>
        <taxon>Bacillales</taxon>
        <taxon>Bacillaceae</taxon>
        <taxon>Sutcliffiella</taxon>
    </lineage>
</organism>
<evidence type="ECO:0000313" key="1">
    <source>
        <dbReference type="EMBL" id="MBM7621973.1"/>
    </source>
</evidence>
<dbReference type="Proteomes" id="UP000737402">
    <property type="component" value="Unassembled WGS sequence"/>
</dbReference>
<dbReference type="PIRSF" id="PIRSF012509">
    <property type="entry name" value="CamS"/>
    <property type="match status" value="1"/>
</dbReference>
<sequence length="396" mass="44755">MNRFLAILLVVSLAATGCVPGFEKEEEVIQDPGEQETMEKAIVPRYKISDDYYQTILPFKAGQTRGQVVARLNSRVDVEQFETGLMRLSQEPFPSDKYLYQEGQYIDRTTVSQWLSRKLTDAQLEEKKAADKDYKTPNNGLNPVLIKGKTTEETNEKSPIYLAHIMEQNYLVRKDDGTVELGGVSVGIALNSVHYYNLPAADGGYPREYPIPDAELEKAGKEIAEEVVRRMRKIEGLGNVPIVVGLFKQSPATSIVPGHFIAKANIPSGEGSVSKWEELNEEYHLFPSKDATEKYRDDAVRFDNFKLDIDDYFPNHTGVIAKGYYREQELQQLNIEVNMDFYGKSELIGFTQYVTGLVMEHFPNYINLQVSITSINGEEALIVRDAGADEPFVHIY</sequence>
<dbReference type="InterPro" id="IPR011426">
    <property type="entry name" value="CamS"/>
</dbReference>
<dbReference type="RefSeq" id="WP_224841357.1">
    <property type="nucleotide sequence ID" value="NZ_JAFBED010000012.1"/>
</dbReference>
<protein>
    <submittedName>
        <fullName evidence="1">Protein involved in sex pheromone biosynthesis</fullName>
    </submittedName>
</protein>
<proteinExistence type="predicted"/>
<dbReference type="CDD" id="cd13441">
    <property type="entry name" value="CamS_repeat_1"/>
    <property type="match status" value="1"/>
</dbReference>
<dbReference type="EMBL" id="JAFBED010000012">
    <property type="protein sequence ID" value="MBM7621973.1"/>
    <property type="molecule type" value="Genomic_DNA"/>
</dbReference>
<name>A0ABS2P5W4_9BACI</name>
<accession>A0ABS2P5W4</accession>
<dbReference type="CDD" id="cd13440">
    <property type="entry name" value="CamS_repeat_2"/>
    <property type="match status" value="1"/>
</dbReference>
<keyword evidence="2" id="KW-1185">Reference proteome</keyword>
<dbReference type="Gene3D" id="3.10.570.10">
    <property type="entry name" value="sex pheromone staph- cam373 precursor domain"/>
    <property type="match status" value="1"/>
</dbReference>
<gene>
    <name evidence="1" type="ORF">JOC95_003881</name>
</gene>
<reference evidence="1 2" key="1">
    <citation type="submission" date="2021-01" db="EMBL/GenBank/DDBJ databases">
        <title>Genomic Encyclopedia of Type Strains, Phase IV (KMG-IV): sequencing the most valuable type-strain genomes for metagenomic binning, comparative biology and taxonomic classification.</title>
        <authorList>
            <person name="Goeker M."/>
        </authorList>
    </citation>
    <scope>NUCLEOTIDE SEQUENCE [LARGE SCALE GENOMIC DNA]</scope>
    <source>
        <strain evidence="1 2">DSM 25879</strain>
    </source>
</reference>